<dbReference type="EMBL" id="PIUK01000027">
    <property type="protein sequence ID" value="MBY6275490.1"/>
    <property type="molecule type" value="Genomic_DNA"/>
</dbReference>
<dbReference type="AlphaFoldDB" id="A0A953I0V6"/>
<dbReference type="Proteomes" id="UP000732377">
    <property type="component" value="Unassembled WGS sequence"/>
</dbReference>
<sequence length="206" mass="23577">MRDLPNRPFIVLGIPYRVEVVDRPDPYDVDCVRYIERARAVVRVRADVSDTYMKRLIFGVISRDAAQLLDPGRGFDYQMESAFSAAYYGMFKKNPKVLAFCAGWTDEIPRSVEVGGVSWPIKLVDFCPGGDKDTFGLALYLEQTIYLLSDLNLPLMRQVLIHELGHAVAEVSAPGIMEDEAYLRAFQISMYYALRDNEKWIRYLFA</sequence>
<comment type="caution">
    <text evidence="1">The sequence shown here is derived from an EMBL/GenBank/DDBJ whole genome shotgun (WGS) entry which is preliminary data.</text>
</comment>
<name>A0A953I0V6_SYMTR</name>
<accession>A0A953I0V6</accession>
<evidence type="ECO:0000313" key="2">
    <source>
        <dbReference type="Proteomes" id="UP000732377"/>
    </source>
</evidence>
<dbReference type="RefSeq" id="WP_273378370.1">
    <property type="nucleotide sequence ID" value="NZ_PIUK01000027.1"/>
</dbReference>
<evidence type="ECO:0000313" key="1">
    <source>
        <dbReference type="EMBL" id="MBY6275490.1"/>
    </source>
</evidence>
<protein>
    <submittedName>
        <fullName evidence="1">Uncharacterized protein</fullName>
    </submittedName>
</protein>
<proteinExistence type="predicted"/>
<organism evidence="1 2">
    <name type="scientific">Symbiobacterium thermophilum</name>
    <dbReference type="NCBI Taxonomy" id="2734"/>
    <lineage>
        <taxon>Bacteria</taxon>
        <taxon>Bacillati</taxon>
        <taxon>Bacillota</taxon>
        <taxon>Clostridia</taxon>
        <taxon>Eubacteriales</taxon>
        <taxon>Symbiobacteriaceae</taxon>
        <taxon>Symbiobacterium</taxon>
    </lineage>
</organism>
<gene>
    <name evidence="1" type="ORF">CWE10_04600</name>
</gene>
<reference evidence="1" key="1">
    <citation type="submission" date="2017-11" db="EMBL/GenBank/DDBJ databases">
        <title>Three new genomes from thermophilic consortium.</title>
        <authorList>
            <person name="Quaggio R."/>
            <person name="Amgarten D."/>
            <person name="Setubal J.C."/>
        </authorList>
    </citation>
    <scope>NUCLEOTIDE SEQUENCE</scope>
    <source>
        <strain evidence="1">ZCTH01-B2</strain>
    </source>
</reference>